<protein>
    <submittedName>
        <fullName evidence="3">Uncharacterized protein</fullName>
    </submittedName>
</protein>
<dbReference type="Proteomes" id="UP000887574">
    <property type="component" value="Unplaced"/>
</dbReference>
<organism evidence="2 3">
    <name type="scientific">Ditylenchus dipsaci</name>
    <dbReference type="NCBI Taxonomy" id="166011"/>
    <lineage>
        <taxon>Eukaryota</taxon>
        <taxon>Metazoa</taxon>
        <taxon>Ecdysozoa</taxon>
        <taxon>Nematoda</taxon>
        <taxon>Chromadorea</taxon>
        <taxon>Rhabditida</taxon>
        <taxon>Tylenchina</taxon>
        <taxon>Tylenchomorpha</taxon>
        <taxon>Sphaerularioidea</taxon>
        <taxon>Anguinidae</taxon>
        <taxon>Anguininae</taxon>
        <taxon>Ditylenchus</taxon>
    </lineage>
</organism>
<evidence type="ECO:0000313" key="2">
    <source>
        <dbReference type="Proteomes" id="UP000887574"/>
    </source>
</evidence>
<feature type="compositionally biased region" description="Polar residues" evidence="1">
    <location>
        <begin position="173"/>
        <end position="184"/>
    </location>
</feature>
<name>A0A915DVU1_9BILA</name>
<reference evidence="3" key="1">
    <citation type="submission" date="2022-11" db="UniProtKB">
        <authorList>
            <consortium name="WormBaseParasite"/>
        </authorList>
    </citation>
    <scope>IDENTIFICATION</scope>
</reference>
<feature type="region of interest" description="Disordered" evidence="1">
    <location>
        <begin position="51"/>
        <end position="95"/>
    </location>
</feature>
<evidence type="ECO:0000313" key="3">
    <source>
        <dbReference type="WBParaSite" id="jg2421"/>
    </source>
</evidence>
<proteinExistence type="predicted"/>
<feature type="compositionally biased region" description="Low complexity" evidence="1">
    <location>
        <begin position="471"/>
        <end position="489"/>
    </location>
</feature>
<keyword evidence="2" id="KW-1185">Reference proteome</keyword>
<dbReference type="WBParaSite" id="jg2421">
    <property type="protein sequence ID" value="jg2421"/>
    <property type="gene ID" value="jg2421"/>
</dbReference>
<sequence length="509" mass="56982">MNDIMGDEQWWRHTSRPTKFFYSEDMRRFYKVNCLSARGRIIGARLAQTTPAMGGSAPSGPAGSSNQASIDQPESPTKSRLHSYSSGRDSIGSAPPLKSAVGGVLAGASGGQAATPALPYNPMLPHPGALWPTSQPGVKLAKGASEWICQMCTRIVTMIEKVKPGEPELQEESPGSGTATRAGTPTVNFKKRLFVQYLWRNAKMGEKSRVQKEFDPRRQRLLQFVTDTAARKRMTGAVGNWRGKTDSEPGSKVTSSSSISQIQYHMGVGSIPIPVFCVQSKPFDVQSTLEKTVRCPVKYLSRAPPMMVVENYCFVVDGDAVDLDDIMQEKSGCQWWKNTATTIRYYSSETLRTFYQVTMLMSKGEMRSAYKTRRKTGGGMDQVPLEKVFRVLRSFSYWKTCKSFHRIVSLVSPVTEKGEQMYGFNKRIFVQYFWRTKKDEDRKKVAFEYAASLDSHTKGQRSSSVSTVGARSWNSSRTSSTRENSPRSSLFRRKRRKSAENVPEAPKFI</sequence>
<accession>A0A915DVU1</accession>
<feature type="region of interest" description="Disordered" evidence="1">
    <location>
        <begin position="164"/>
        <end position="184"/>
    </location>
</feature>
<feature type="compositionally biased region" description="Polar residues" evidence="1">
    <location>
        <begin position="66"/>
        <end position="88"/>
    </location>
</feature>
<dbReference type="AlphaFoldDB" id="A0A915DVU1"/>
<feature type="region of interest" description="Disordered" evidence="1">
    <location>
        <begin position="457"/>
        <end position="509"/>
    </location>
</feature>
<evidence type="ECO:0000256" key="1">
    <source>
        <dbReference type="SAM" id="MobiDB-lite"/>
    </source>
</evidence>
<feature type="compositionally biased region" description="Low complexity" evidence="1">
    <location>
        <begin position="51"/>
        <end position="65"/>
    </location>
</feature>
<feature type="compositionally biased region" description="Polar residues" evidence="1">
    <location>
        <begin position="460"/>
        <end position="469"/>
    </location>
</feature>